<dbReference type="Proteomes" id="UP001321479">
    <property type="component" value="Segment"/>
</dbReference>
<evidence type="ECO:0000313" key="1">
    <source>
        <dbReference type="EMBL" id="BCS83399.1"/>
    </source>
</evidence>
<reference evidence="1 2" key="1">
    <citation type="submission" date="2021-02" db="EMBL/GenBank/DDBJ databases">
        <title>Cotonvirus japonicus, which uses Golgi apparatus of host cells for its virion factory, phylogenetically links tailed tupanvirus and icosahedral mimivirus.</title>
        <authorList>
            <person name="Takahashi H."/>
            <person name="Fukaya S."/>
            <person name="Song C."/>
            <person name="Murata K."/>
            <person name="Takemura M."/>
        </authorList>
    </citation>
    <scope>NUCLEOTIDE SEQUENCE [LARGE SCALE GENOMIC DNA]</scope>
</reference>
<dbReference type="GeneID" id="80558604"/>
<name>A0ABM7NTE4_9VIRU</name>
<evidence type="ECO:0000313" key="2">
    <source>
        <dbReference type="Proteomes" id="UP001321479"/>
    </source>
</evidence>
<sequence length="408" mass="45774">MSTFFRFTASNDHQNLEDKVASLATNSELKRQLNDHSLNISTVAWEDTSRFMNSSYGSNISDLTLKTNSKRMPIIRSNNFTDTTVDLSSHKLPKLVVGNQNGTSLMKVTLDEYLKNFHEYCGTIIPRTDLYNDRDQHVLTSAQACILPISNSKVEFAVDLYNYQSGSEPAVLVIIATAYGTSAQVVTGGNTVLYFNDEGTNRLFKAERLRDYRQAQGKALDGAMDSEEKALNGIYIFQVPLKVKEPGINFFEGGPKWTFNSYEENCFIPTIYSVDSIKPIESNTCKLMSVNSTHCVRESSNSRGMDRAILSLGQEKGIYKGVKKSSGGTYELIRDAEKPIRLTVQFYMCTDSVKITDETIMEINQQIRHIYEQGHNEGSLVIDDKSKIRPTASKDSNLPHLIEDISIL</sequence>
<accession>A0ABM7NTE4</accession>
<proteinExistence type="predicted"/>
<organism evidence="1 2">
    <name type="scientific">Cotonvirus japonicus</name>
    <dbReference type="NCBI Taxonomy" id="2811091"/>
    <lineage>
        <taxon>Viruses</taxon>
        <taxon>Varidnaviria</taxon>
        <taxon>Bamfordvirae</taxon>
        <taxon>Nucleocytoviricota</taxon>
        <taxon>Megaviricetes</taxon>
        <taxon>Imitervirales</taxon>
        <taxon>Mimiviridae</taxon>
        <taxon>Megamimivirinae</taxon>
        <taxon>Cotonvirus</taxon>
        <taxon>Cotonvirus japonicum</taxon>
    </lineage>
</organism>
<protein>
    <submittedName>
        <fullName evidence="1">Uncharacterized protein</fullName>
    </submittedName>
</protein>
<dbReference type="EMBL" id="AP024483">
    <property type="protein sequence ID" value="BCS83399.1"/>
    <property type="molecule type" value="Genomic_DNA"/>
</dbReference>
<keyword evidence="2" id="KW-1185">Reference proteome</keyword>
<dbReference type="RefSeq" id="YP_010842007.1">
    <property type="nucleotide sequence ID" value="NC_079139.1"/>
</dbReference>